<feature type="compositionally biased region" description="Basic and acidic residues" evidence="1">
    <location>
        <begin position="208"/>
        <end position="222"/>
    </location>
</feature>
<dbReference type="PANTHER" id="PTHR44665:SF1">
    <property type="entry name" value="DNAJ HOMOLOG SUBFAMILY C MEMBER 14"/>
    <property type="match status" value="1"/>
</dbReference>
<proteinExistence type="predicted"/>
<keyword evidence="2" id="KW-0472">Membrane</keyword>
<feature type="region of interest" description="Disordered" evidence="1">
    <location>
        <begin position="461"/>
        <end position="484"/>
    </location>
</feature>
<feature type="region of interest" description="Disordered" evidence="1">
    <location>
        <begin position="273"/>
        <end position="388"/>
    </location>
</feature>
<dbReference type="GeneID" id="102804637"/>
<dbReference type="PANTHER" id="PTHR44665">
    <property type="entry name" value="DNAJ HOMOLOG SUBFAMILY C MEMBER 14"/>
    <property type="match status" value="1"/>
</dbReference>
<feature type="domain" description="J" evidence="3">
    <location>
        <begin position="503"/>
        <end position="567"/>
    </location>
</feature>
<feature type="transmembrane region" description="Helical" evidence="2">
    <location>
        <begin position="406"/>
        <end position="427"/>
    </location>
</feature>
<feature type="region of interest" description="Disordered" evidence="1">
    <location>
        <begin position="1"/>
        <end position="112"/>
    </location>
</feature>
<feature type="compositionally biased region" description="Polar residues" evidence="1">
    <location>
        <begin position="1"/>
        <end position="17"/>
    </location>
</feature>
<feature type="compositionally biased region" description="Basic residues" evidence="1">
    <location>
        <begin position="78"/>
        <end position="95"/>
    </location>
</feature>
<sequence length="689" mass="77845">MSYSDLTSASENYGSTESHISNTSDISTSSSTSHASSSAAAKLKSYSDVASMLPSSDQKPRINAQHNPKPSKGATNKLPRRNPSTKRNIPPRHAKQLQNSGHVLSNHRKPRSKYELEDLGMFYTKKSPQKSTIDPNSKYGLDDFSIDPPLTTRDEKILSSNKCSYTGDSQQSHQHGANINSFSDEKVDSAESDSCSVCEASSISQNSNEDHSDQMHRVEESGNHGNLNYSFQNTQYRTSCSVGTRFDVTTGKYVSIDRDEEREADVEVQEILKSGKQSQQSNPGKEKHTNAFFDPKRIFQNDVDEPRCEDLKTKKRTPEKPPVKKENQTEKKPTKNKPKSNRDKTLSPQKSSSTVKQQHQRSTGSKEKRPDRPSTGNRKKSSADSNGGYGDSDMWYKGMIFIGRSVIRFIMIILMISLLLLALFVRFSKMCWQHGRDYSSFAWIVVKVYFKDKWERYKNNNQSWDDSDKNSSKTNGTGSSHNIELPATGEQAIQRLLSCEGKSPYNVLGVSKNASDEDIKKYYRKQAVLVHPDKNNMPGAEEAFKILGRAFEMIGDAAKRQAYDSEMADSGEMDDAMRDLNDFFTKLHEKMREAANTMKCDNCGGKHIRRETGRPCYSARYCRKCDIHHSAKDGDIWVETAMLGFKWFYYACMNSAVYDITEWAACQVSLYKNYNSLKSHSIRHNQSGP</sequence>
<dbReference type="Gene3D" id="1.10.287.110">
    <property type="entry name" value="DnaJ domain"/>
    <property type="match status" value="1"/>
</dbReference>
<feature type="region of interest" description="Disordered" evidence="1">
    <location>
        <begin position="126"/>
        <end position="147"/>
    </location>
</feature>
<keyword evidence="2" id="KW-0812">Transmembrane</keyword>
<reference evidence="5" key="1">
    <citation type="submission" date="2025-08" db="UniProtKB">
        <authorList>
            <consortium name="RefSeq"/>
        </authorList>
    </citation>
    <scope>IDENTIFICATION</scope>
    <source>
        <tissue evidence="5">Testes</tissue>
    </source>
</reference>
<accession>A0ABM0MKQ1</accession>
<evidence type="ECO:0000313" key="5">
    <source>
        <dbReference type="RefSeq" id="XP_006820592.1"/>
    </source>
</evidence>
<dbReference type="SMART" id="SM00271">
    <property type="entry name" value="DnaJ"/>
    <property type="match status" value="1"/>
</dbReference>
<protein>
    <submittedName>
        <fullName evidence="5">DnaJ homolog dnj-5-like</fullName>
    </submittedName>
</protein>
<evidence type="ECO:0000256" key="2">
    <source>
        <dbReference type="SAM" id="Phobius"/>
    </source>
</evidence>
<dbReference type="InterPro" id="IPR052317">
    <property type="entry name" value="Viral_replicn-host_int_reg"/>
</dbReference>
<dbReference type="PROSITE" id="PS50076">
    <property type="entry name" value="DNAJ_2"/>
    <property type="match status" value="1"/>
</dbReference>
<feature type="compositionally biased region" description="Low complexity" evidence="1">
    <location>
        <begin position="18"/>
        <end position="48"/>
    </location>
</feature>
<dbReference type="InterPro" id="IPR001623">
    <property type="entry name" value="DnaJ_domain"/>
</dbReference>
<name>A0ABM0MKQ1_SACKO</name>
<evidence type="ECO:0000256" key="1">
    <source>
        <dbReference type="SAM" id="MobiDB-lite"/>
    </source>
</evidence>
<keyword evidence="2" id="KW-1133">Transmembrane helix</keyword>
<dbReference type="InterPro" id="IPR032843">
    <property type="entry name" value="Jiv"/>
</dbReference>
<dbReference type="Pfam" id="PF14901">
    <property type="entry name" value="Jiv90"/>
    <property type="match status" value="1"/>
</dbReference>
<feature type="compositionally biased region" description="Polar residues" evidence="1">
    <location>
        <begin position="346"/>
        <end position="363"/>
    </location>
</feature>
<gene>
    <name evidence="5" type="primary">LOC102804637</name>
</gene>
<organism evidence="4 5">
    <name type="scientific">Saccoglossus kowalevskii</name>
    <name type="common">Acorn worm</name>
    <dbReference type="NCBI Taxonomy" id="10224"/>
    <lineage>
        <taxon>Eukaryota</taxon>
        <taxon>Metazoa</taxon>
        <taxon>Hemichordata</taxon>
        <taxon>Enteropneusta</taxon>
        <taxon>Harrimaniidae</taxon>
        <taxon>Saccoglossus</taxon>
    </lineage>
</organism>
<dbReference type="RefSeq" id="XP_006820592.1">
    <property type="nucleotide sequence ID" value="XM_006820529.1"/>
</dbReference>
<feature type="region of interest" description="Disordered" evidence="1">
    <location>
        <begin position="201"/>
        <end position="230"/>
    </location>
</feature>
<feature type="compositionally biased region" description="Basic and acidic residues" evidence="1">
    <location>
        <begin position="284"/>
        <end position="333"/>
    </location>
</feature>
<keyword evidence="4" id="KW-1185">Reference proteome</keyword>
<dbReference type="Proteomes" id="UP000694865">
    <property type="component" value="Unplaced"/>
</dbReference>
<evidence type="ECO:0000259" key="3">
    <source>
        <dbReference type="PROSITE" id="PS50076"/>
    </source>
</evidence>
<feature type="compositionally biased region" description="Polar residues" evidence="1">
    <location>
        <begin position="472"/>
        <end position="482"/>
    </location>
</feature>
<dbReference type="CDD" id="cd06257">
    <property type="entry name" value="DnaJ"/>
    <property type="match status" value="1"/>
</dbReference>
<dbReference type="InterPro" id="IPR036869">
    <property type="entry name" value="J_dom_sf"/>
</dbReference>
<dbReference type="PRINTS" id="PR00625">
    <property type="entry name" value="JDOMAIN"/>
</dbReference>
<evidence type="ECO:0000313" key="4">
    <source>
        <dbReference type="Proteomes" id="UP000694865"/>
    </source>
</evidence>
<dbReference type="SUPFAM" id="SSF46565">
    <property type="entry name" value="Chaperone J-domain"/>
    <property type="match status" value="1"/>
</dbReference>
<dbReference type="Pfam" id="PF00226">
    <property type="entry name" value="DnaJ"/>
    <property type="match status" value="1"/>
</dbReference>
<feature type="non-terminal residue" evidence="5">
    <location>
        <position position="689"/>
    </location>
</feature>